<dbReference type="RefSeq" id="WP_306886481.1">
    <property type="nucleotide sequence ID" value="NZ_JAUSUL010000003.1"/>
</dbReference>
<proteinExistence type="inferred from homology"/>
<name>A0AAE3VR08_9HYPH</name>
<dbReference type="SUPFAM" id="SSF53448">
    <property type="entry name" value="Nucleotide-diphospho-sugar transferases"/>
    <property type="match status" value="1"/>
</dbReference>
<evidence type="ECO:0000259" key="4">
    <source>
        <dbReference type="Pfam" id="PF00535"/>
    </source>
</evidence>
<dbReference type="Gene3D" id="3.90.550.10">
    <property type="entry name" value="Spore Coat Polysaccharide Biosynthesis Protein SpsA, Chain A"/>
    <property type="match status" value="1"/>
</dbReference>
<reference evidence="5" key="1">
    <citation type="submission" date="2023-07" db="EMBL/GenBank/DDBJ databases">
        <title>Genomic Encyclopedia of Type Strains, Phase IV (KMG-IV): sequencing the most valuable type-strain genomes for metagenomic binning, comparative biology and taxonomic classification.</title>
        <authorList>
            <person name="Goeker M."/>
        </authorList>
    </citation>
    <scope>NUCLEOTIDE SEQUENCE</scope>
    <source>
        <strain evidence="5">DSM 21202</strain>
    </source>
</reference>
<evidence type="ECO:0000256" key="3">
    <source>
        <dbReference type="ARBA" id="ARBA00022679"/>
    </source>
</evidence>
<comment type="similarity">
    <text evidence="1">Belongs to the glycosyltransferase 2 family.</text>
</comment>
<dbReference type="PANTHER" id="PTHR43179:SF12">
    <property type="entry name" value="GALACTOFURANOSYLTRANSFERASE GLFT2"/>
    <property type="match status" value="1"/>
</dbReference>
<dbReference type="PANTHER" id="PTHR43179">
    <property type="entry name" value="RHAMNOSYLTRANSFERASE WBBL"/>
    <property type="match status" value="1"/>
</dbReference>
<dbReference type="Proteomes" id="UP001229244">
    <property type="component" value="Unassembled WGS sequence"/>
</dbReference>
<dbReference type="InterPro" id="IPR029044">
    <property type="entry name" value="Nucleotide-diphossugar_trans"/>
</dbReference>
<dbReference type="AlphaFoldDB" id="A0AAE3VR08"/>
<dbReference type="GO" id="GO:0016757">
    <property type="term" value="F:glycosyltransferase activity"/>
    <property type="evidence" value="ECO:0007669"/>
    <property type="project" value="UniProtKB-KW"/>
</dbReference>
<evidence type="ECO:0000313" key="6">
    <source>
        <dbReference type="Proteomes" id="UP001229244"/>
    </source>
</evidence>
<evidence type="ECO:0000256" key="1">
    <source>
        <dbReference type="ARBA" id="ARBA00006739"/>
    </source>
</evidence>
<organism evidence="5 6">
    <name type="scientific">Amorphus orientalis</name>
    <dbReference type="NCBI Taxonomy" id="649198"/>
    <lineage>
        <taxon>Bacteria</taxon>
        <taxon>Pseudomonadati</taxon>
        <taxon>Pseudomonadota</taxon>
        <taxon>Alphaproteobacteria</taxon>
        <taxon>Hyphomicrobiales</taxon>
        <taxon>Amorphaceae</taxon>
        <taxon>Amorphus</taxon>
    </lineage>
</organism>
<accession>A0AAE3VR08</accession>
<keyword evidence="2" id="KW-0328">Glycosyltransferase</keyword>
<dbReference type="CDD" id="cd00761">
    <property type="entry name" value="Glyco_tranf_GTA_type"/>
    <property type="match status" value="1"/>
</dbReference>
<keyword evidence="6" id="KW-1185">Reference proteome</keyword>
<sequence>MTAVSIIVITYARPALLRKCLDTCIAQSPQPSGGFEVVVVDNNPAASAEAMVSEIAATAPVPVRYVHEPTPGIPNARNAGIRATSSPVIGFVDDDQTLAPDWLDLMTRALEETGDDCMFSNVAPVYSEPDVSPPPAIERLYGRTAKSRATNGVLIRRETCITDPFPFDPQMMFTGGTDTDFFTRLASRGRSFGWCAEAMAWEFVPADRLGVRYNMKREFAGGQHFARTQIRYSRSKPLTAAKILAKAVLQTGGLGVAAAVSPLLGPDRRAFLLLRLAGAVGKLLWPVHFELRRRPAKAAGAVTGASAASAPTDPPS</sequence>
<feature type="domain" description="Glycosyltransferase 2-like" evidence="4">
    <location>
        <begin position="5"/>
        <end position="146"/>
    </location>
</feature>
<keyword evidence="3" id="KW-0808">Transferase</keyword>
<comment type="caution">
    <text evidence="5">The sequence shown here is derived from an EMBL/GenBank/DDBJ whole genome shotgun (WGS) entry which is preliminary data.</text>
</comment>
<evidence type="ECO:0000313" key="5">
    <source>
        <dbReference type="EMBL" id="MDQ0316595.1"/>
    </source>
</evidence>
<gene>
    <name evidence="5" type="ORF">J2S73_003071</name>
</gene>
<dbReference type="Pfam" id="PF00535">
    <property type="entry name" value="Glycos_transf_2"/>
    <property type="match status" value="1"/>
</dbReference>
<dbReference type="EMBL" id="JAUSUL010000003">
    <property type="protein sequence ID" value="MDQ0316595.1"/>
    <property type="molecule type" value="Genomic_DNA"/>
</dbReference>
<dbReference type="InterPro" id="IPR001173">
    <property type="entry name" value="Glyco_trans_2-like"/>
</dbReference>
<evidence type="ECO:0000256" key="2">
    <source>
        <dbReference type="ARBA" id="ARBA00022676"/>
    </source>
</evidence>
<protein>
    <submittedName>
        <fullName evidence="5">Glycosyltransferase involved in cell wall biosynthesis</fullName>
    </submittedName>
</protein>